<evidence type="ECO:0000313" key="3">
    <source>
        <dbReference type="Proteomes" id="UP000269692"/>
    </source>
</evidence>
<dbReference type="AlphaFoldDB" id="A0A3L7AH26"/>
<dbReference type="EMBL" id="RCTF01000006">
    <property type="protein sequence ID" value="RLP79060.1"/>
    <property type="molecule type" value="Genomic_DNA"/>
</dbReference>
<proteinExistence type="predicted"/>
<dbReference type="Pfam" id="PF24698">
    <property type="entry name" value="DUF7662"/>
    <property type="match status" value="1"/>
</dbReference>
<reference evidence="2 3" key="1">
    <citation type="submission" date="2018-10" db="EMBL/GenBank/DDBJ databases">
        <title>Xanthobacter tagetidis genome sequencing and assembly.</title>
        <authorList>
            <person name="Maclea K.S."/>
            <person name="Goen A.E."/>
            <person name="Fatima S.A."/>
        </authorList>
    </citation>
    <scope>NUCLEOTIDE SEQUENCE [LARGE SCALE GENOMIC DNA]</scope>
    <source>
        <strain evidence="2 3">ATCC 700314</strain>
    </source>
</reference>
<dbReference type="InterPro" id="IPR056079">
    <property type="entry name" value="DUF7662"/>
</dbReference>
<evidence type="ECO:0000313" key="2">
    <source>
        <dbReference type="EMBL" id="RLP79060.1"/>
    </source>
</evidence>
<gene>
    <name evidence="2" type="ORF">D9R14_09475</name>
</gene>
<sequence>MTFAEIEALVGHPLPASARRHRAWWSNNPSNSVITWAWLAAGYKSEQVDMEAGRLVFRRVEEEERMSAVAEAAPAADRASLLKALYGALKGTVTVADGTDLTAPTATDWRAER</sequence>
<feature type="domain" description="DUF7662" evidence="1">
    <location>
        <begin position="1"/>
        <end position="58"/>
    </location>
</feature>
<organism evidence="2 3">
    <name type="scientific">Xanthobacter tagetidis</name>
    <dbReference type="NCBI Taxonomy" id="60216"/>
    <lineage>
        <taxon>Bacteria</taxon>
        <taxon>Pseudomonadati</taxon>
        <taxon>Pseudomonadota</taxon>
        <taxon>Alphaproteobacteria</taxon>
        <taxon>Hyphomicrobiales</taxon>
        <taxon>Xanthobacteraceae</taxon>
        <taxon>Xanthobacter</taxon>
    </lineage>
</organism>
<keyword evidence="3" id="KW-1185">Reference proteome</keyword>
<dbReference type="Proteomes" id="UP000269692">
    <property type="component" value="Unassembled WGS sequence"/>
</dbReference>
<protein>
    <recommendedName>
        <fullName evidence="1">DUF7662 domain-containing protein</fullName>
    </recommendedName>
</protein>
<accession>A0A3L7AH26</accession>
<evidence type="ECO:0000259" key="1">
    <source>
        <dbReference type="Pfam" id="PF24698"/>
    </source>
</evidence>
<comment type="caution">
    <text evidence="2">The sequence shown here is derived from an EMBL/GenBank/DDBJ whole genome shotgun (WGS) entry which is preliminary data.</text>
</comment>
<name>A0A3L7AH26_9HYPH</name>